<dbReference type="InterPro" id="IPR004136">
    <property type="entry name" value="NMO"/>
</dbReference>
<evidence type="ECO:0000256" key="1">
    <source>
        <dbReference type="ARBA" id="ARBA00001917"/>
    </source>
</evidence>
<dbReference type="InterPro" id="IPR001295">
    <property type="entry name" value="Dihydroorotate_DH_CS"/>
</dbReference>
<comment type="similarity">
    <text evidence="2">Belongs to the nitronate monooxygenase family. NMO class I subfamily.</text>
</comment>
<dbReference type="SUPFAM" id="SSF51412">
    <property type="entry name" value="Inosine monophosphate dehydrogenase (IMPDH)"/>
    <property type="match status" value="1"/>
</dbReference>
<gene>
    <name evidence="8" type="ORF">BN860_00232g</name>
</gene>
<comment type="cofactor">
    <cofactor evidence="1">
        <name>FMN</name>
        <dbReference type="ChEBI" id="CHEBI:58210"/>
    </cofactor>
</comment>
<protein>
    <submittedName>
        <fullName evidence="8">ZYBA0S03-00232g1_1</fullName>
    </submittedName>
</protein>
<dbReference type="Gene3D" id="3.20.20.70">
    <property type="entry name" value="Aldolase class I"/>
    <property type="match status" value="1"/>
</dbReference>
<dbReference type="GO" id="GO:0016627">
    <property type="term" value="F:oxidoreductase activity, acting on the CH-CH group of donors"/>
    <property type="evidence" value="ECO:0007669"/>
    <property type="project" value="InterPro"/>
</dbReference>
<keyword evidence="5" id="KW-0547">Nucleotide-binding</keyword>
<name>A0A8J2T641_ZYGB2</name>
<evidence type="ECO:0000256" key="5">
    <source>
        <dbReference type="ARBA" id="ARBA00022741"/>
    </source>
</evidence>
<accession>A0A8J2T641</accession>
<evidence type="ECO:0000256" key="2">
    <source>
        <dbReference type="ARBA" id="ARBA00009881"/>
    </source>
</evidence>
<evidence type="ECO:0000256" key="6">
    <source>
        <dbReference type="ARBA" id="ARBA00023002"/>
    </source>
</evidence>
<dbReference type="OrthoDB" id="10265891at2759"/>
<dbReference type="EMBL" id="HG316456">
    <property type="protein sequence ID" value="CDF88714.1"/>
    <property type="molecule type" value="Genomic_DNA"/>
</dbReference>
<keyword evidence="9" id="KW-1185">Reference proteome</keyword>
<sequence>MLLNKLMVKFPIIQAPMAGVSTPQLAAAVSNAGGLGMLGLGASNVEKALKMIEKTRSLTKKPFGVNLFCHKPAVRNKACEERWLNHLKPLFEAVGAKTPSEIKEIYRSFLKNPEMLEMLLKVRPAVVSFHFGIPPPETVKQLHDAGIYTMATATNLTEALEIEKSDIDAIVAQGFEAGGHRGVFDPDGLDEQLSTMVLLRLLLNATKLPIIAAGGIMDGYTARGMLDAGASAAQLGTAYILCHESAADDGYRDDLKSPRCRSTRMTAALSGRPARGITNRLITYTSKSQSLRPADYPIAYDAEKQLHAAEKPGKYEYAAHWAGQGAPLAREIPASELTVLIAKEMGM</sequence>
<dbReference type="PANTHER" id="PTHR42747:SF3">
    <property type="entry name" value="NITRONATE MONOOXYGENASE-RELATED"/>
    <property type="match status" value="1"/>
</dbReference>
<evidence type="ECO:0000256" key="4">
    <source>
        <dbReference type="ARBA" id="ARBA00022643"/>
    </source>
</evidence>
<dbReference type="PANTHER" id="PTHR42747">
    <property type="entry name" value="NITRONATE MONOOXYGENASE-RELATED"/>
    <property type="match status" value="1"/>
</dbReference>
<proteinExistence type="inferred from homology"/>
<dbReference type="GO" id="GO:0006207">
    <property type="term" value="P:'de novo' pyrimidine nucleobase biosynthetic process"/>
    <property type="evidence" value="ECO:0007669"/>
    <property type="project" value="InterPro"/>
</dbReference>
<dbReference type="Pfam" id="PF03060">
    <property type="entry name" value="NMO"/>
    <property type="match status" value="1"/>
</dbReference>
<dbReference type="CDD" id="cd04730">
    <property type="entry name" value="NPD_like"/>
    <property type="match status" value="1"/>
</dbReference>
<organism evidence="8 9">
    <name type="scientific">Zygosaccharomyces bailii (strain CLIB 213 / ATCC 58445 / CBS 680 / BCRC 21525 / NBRC 1098 / NCYC 1416 / NRRL Y-2227)</name>
    <dbReference type="NCBI Taxonomy" id="1333698"/>
    <lineage>
        <taxon>Eukaryota</taxon>
        <taxon>Fungi</taxon>
        <taxon>Dikarya</taxon>
        <taxon>Ascomycota</taxon>
        <taxon>Saccharomycotina</taxon>
        <taxon>Saccharomycetes</taxon>
        <taxon>Saccharomycetales</taxon>
        <taxon>Saccharomycetaceae</taxon>
        <taxon>Zygosaccharomyces</taxon>
    </lineage>
</organism>
<reference evidence="9" key="1">
    <citation type="journal article" date="2013" name="Genome Announc.">
        <title>Genome sequence of the food spoilage yeast Zygosaccharomyces bailii CLIB 213(T).</title>
        <authorList>
            <person name="Galeote V."/>
            <person name="Bigey F."/>
            <person name="Devillers H."/>
            <person name="Neuveglise C."/>
            <person name="Dequin S."/>
        </authorList>
    </citation>
    <scope>NUCLEOTIDE SEQUENCE [LARGE SCALE GENOMIC DNA]</scope>
    <source>
        <strain evidence="9">CLIB 213 / ATCC 58445 / CBS 680 / CCRC 21525 / NBRC 1098 / NCYC 1416 / NRRL Y-2227</strain>
    </source>
</reference>
<dbReference type="PROSITE" id="PS00912">
    <property type="entry name" value="DHODEHASE_2"/>
    <property type="match status" value="1"/>
</dbReference>
<evidence type="ECO:0000256" key="7">
    <source>
        <dbReference type="ARBA" id="ARBA00023033"/>
    </source>
</evidence>
<dbReference type="GO" id="GO:0018580">
    <property type="term" value="F:nitronate monooxygenase activity"/>
    <property type="evidence" value="ECO:0007669"/>
    <property type="project" value="InterPro"/>
</dbReference>
<evidence type="ECO:0000313" key="9">
    <source>
        <dbReference type="Proteomes" id="UP000019375"/>
    </source>
</evidence>
<dbReference type="Proteomes" id="UP000019375">
    <property type="component" value="Unassembled WGS sequence"/>
</dbReference>
<keyword evidence="7" id="KW-0503">Monooxygenase</keyword>
<dbReference type="AlphaFoldDB" id="A0A8J2T641"/>
<keyword evidence="3" id="KW-0285">Flavoprotein</keyword>
<dbReference type="GO" id="GO:0000166">
    <property type="term" value="F:nucleotide binding"/>
    <property type="evidence" value="ECO:0007669"/>
    <property type="project" value="UniProtKB-KW"/>
</dbReference>
<keyword evidence="4" id="KW-0288">FMN</keyword>
<keyword evidence="6" id="KW-0560">Oxidoreductase</keyword>
<evidence type="ECO:0000313" key="8">
    <source>
        <dbReference type="EMBL" id="CDF88714.1"/>
    </source>
</evidence>
<evidence type="ECO:0000256" key="3">
    <source>
        <dbReference type="ARBA" id="ARBA00022630"/>
    </source>
</evidence>
<dbReference type="FunFam" id="3.20.20.70:FF:000154">
    <property type="entry name" value="Probable nitronate monooxygenase"/>
    <property type="match status" value="1"/>
</dbReference>
<dbReference type="InterPro" id="IPR013785">
    <property type="entry name" value="Aldolase_TIM"/>
</dbReference>